<accession>A0A6P1NYQ5</accession>
<dbReference type="KEGG" id="nib:GU926_12185"/>
<proteinExistence type="predicted"/>
<name>A0A6P1NYQ5_9BACT</name>
<dbReference type="Proteomes" id="UP000464214">
    <property type="component" value="Chromosome"/>
</dbReference>
<sequence length="98" mass="11513">MEQTEADLVNKRLTEQTITRQKEIMTRLLQAEKAANERDLDEKREANTAKDLPARIPAALQKYKQRQLQQTETLRESLPAFTPYYKKQVDAYLKKLGY</sequence>
<dbReference type="RefSeq" id="WP_160692241.1">
    <property type="nucleotide sequence ID" value="NZ_CP047897.1"/>
</dbReference>
<protein>
    <submittedName>
        <fullName evidence="1">Uncharacterized protein</fullName>
    </submittedName>
</protein>
<evidence type="ECO:0000313" key="2">
    <source>
        <dbReference type="Proteomes" id="UP000464214"/>
    </source>
</evidence>
<reference evidence="1 2" key="1">
    <citation type="submission" date="2020-01" db="EMBL/GenBank/DDBJ databases">
        <authorList>
            <person name="Kim M."/>
        </authorList>
    </citation>
    <scope>NUCLEOTIDE SEQUENCE [LARGE SCALE GENOMIC DNA]</scope>
    <source>
        <strain evidence="1 2">BT10</strain>
    </source>
</reference>
<dbReference type="AlphaFoldDB" id="A0A6P1NYQ5"/>
<dbReference type="EMBL" id="CP047897">
    <property type="protein sequence ID" value="QHL88150.1"/>
    <property type="molecule type" value="Genomic_DNA"/>
</dbReference>
<organism evidence="1 2">
    <name type="scientific">Nibribacter ruber</name>
    <dbReference type="NCBI Taxonomy" id="2698458"/>
    <lineage>
        <taxon>Bacteria</taxon>
        <taxon>Pseudomonadati</taxon>
        <taxon>Bacteroidota</taxon>
        <taxon>Cytophagia</taxon>
        <taxon>Cytophagales</taxon>
        <taxon>Hymenobacteraceae</taxon>
        <taxon>Nibribacter</taxon>
    </lineage>
</organism>
<evidence type="ECO:0000313" key="1">
    <source>
        <dbReference type="EMBL" id="QHL88150.1"/>
    </source>
</evidence>
<gene>
    <name evidence="1" type="ORF">GU926_12185</name>
</gene>
<keyword evidence="2" id="KW-1185">Reference proteome</keyword>